<dbReference type="PANTHER" id="PTHR43286:SF1">
    <property type="entry name" value="ENDONUCLEASE III-LIKE PROTEIN 1"/>
    <property type="match status" value="1"/>
</dbReference>
<proteinExistence type="inferred from homology"/>
<evidence type="ECO:0000256" key="14">
    <source>
        <dbReference type="HAMAP-Rule" id="MF_03183"/>
    </source>
</evidence>
<evidence type="ECO:0000256" key="13">
    <source>
        <dbReference type="ARBA" id="ARBA00044632"/>
    </source>
</evidence>
<evidence type="ECO:0000256" key="9">
    <source>
        <dbReference type="ARBA" id="ARBA00023014"/>
    </source>
</evidence>
<dbReference type="GO" id="GO:0051539">
    <property type="term" value="F:4 iron, 4 sulfur cluster binding"/>
    <property type="evidence" value="ECO:0007669"/>
    <property type="project" value="UniProtKB-KW"/>
</dbReference>
<evidence type="ECO:0000256" key="8">
    <source>
        <dbReference type="ARBA" id="ARBA00023004"/>
    </source>
</evidence>
<comment type="function">
    <text evidence="14">Bifunctional DNA N-glycosylase with associated apurinic/apyrimidinic (AP) lyase function that catalyzes the first step in base excision repair (BER), the primary repair pathway for the repair of oxidative DNA damage. The DNA N-glycosylase activity releases the damaged DNA base from DNA by cleaving the N-glycosidic bond, leaving an AP site. The AP lyase activity cleaves the phosphodiester bond 3' to the AP site by a beta-elimination. Primarily recognizes and repairs oxidative base damage of pyrimidines.</text>
</comment>
<evidence type="ECO:0000256" key="1">
    <source>
        <dbReference type="ARBA" id="ARBA00001966"/>
    </source>
</evidence>
<comment type="similarity">
    <text evidence="2 14">Belongs to the Nth/MutY family.</text>
</comment>
<evidence type="ECO:0000256" key="6">
    <source>
        <dbReference type="ARBA" id="ARBA00022801"/>
    </source>
</evidence>
<evidence type="ECO:0000256" key="3">
    <source>
        <dbReference type="ARBA" id="ARBA00022485"/>
    </source>
</evidence>
<dbReference type="SMART" id="SM00478">
    <property type="entry name" value="ENDO3c"/>
    <property type="match status" value="1"/>
</dbReference>
<keyword evidence="3" id="KW-0004">4Fe-4S</keyword>
<dbReference type="Gene3D" id="1.10.340.30">
    <property type="entry name" value="Hypothetical protein, domain 2"/>
    <property type="match status" value="1"/>
</dbReference>
<dbReference type="AlphaFoldDB" id="U6JIG3"/>
<dbReference type="InterPro" id="IPR023170">
    <property type="entry name" value="HhH_base_excis_C"/>
</dbReference>
<gene>
    <name evidence="14" type="primary">NTH1</name>
    <name evidence="18 21" type="ORF">EGR_05902</name>
    <name evidence="17" type="ORF">EgrG_001090300</name>
</gene>
<dbReference type="Proteomes" id="UP000492820">
    <property type="component" value="Unassembled WGS sequence"/>
</dbReference>
<evidence type="ECO:0000313" key="20">
    <source>
        <dbReference type="Proteomes" id="UP000492820"/>
    </source>
</evidence>
<dbReference type="WBParaSite" id="EgrG_001090300">
    <property type="protein sequence ID" value="EgrG_001090300"/>
    <property type="gene ID" value="EgrG_001090300"/>
</dbReference>
<comment type="caution">
    <text evidence="14">Lacks conserved residue(s) required for the propagation of feature annotation.</text>
</comment>
<dbReference type="InterPro" id="IPR011257">
    <property type="entry name" value="DNA_glycosylase"/>
</dbReference>
<keyword evidence="6 14" id="KW-0378">Hydrolase</keyword>
<evidence type="ECO:0000313" key="19">
    <source>
        <dbReference type="Proteomes" id="UP000019149"/>
    </source>
</evidence>
<dbReference type="PROSITE" id="PS00764">
    <property type="entry name" value="ENDONUCLEASE_III_1"/>
    <property type="match status" value="1"/>
</dbReference>
<feature type="region of interest" description="Disordered" evidence="15">
    <location>
        <begin position="290"/>
        <end position="325"/>
    </location>
</feature>
<dbReference type="InterPro" id="IPR004035">
    <property type="entry name" value="Endouclease-III_FeS-bd_BS"/>
</dbReference>
<feature type="compositionally biased region" description="Acidic residues" evidence="15">
    <location>
        <begin position="298"/>
        <end position="318"/>
    </location>
</feature>
<feature type="domain" description="HhH-GPD" evidence="16">
    <location>
        <begin position="104"/>
        <end position="255"/>
    </location>
</feature>
<dbReference type="GO" id="GO:0003677">
    <property type="term" value="F:DNA binding"/>
    <property type="evidence" value="ECO:0007669"/>
    <property type="project" value="UniProtKB-UniRule"/>
</dbReference>
<keyword evidence="12 14" id="KW-0326">Glycosidase</keyword>
<organism evidence="18 19">
    <name type="scientific">Echinococcus granulosus</name>
    <name type="common">Hydatid tapeworm</name>
    <dbReference type="NCBI Taxonomy" id="6210"/>
    <lineage>
        <taxon>Eukaryota</taxon>
        <taxon>Metazoa</taxon>
        <taxon>Spiralia</taxon>
        <taxon>Lophotrochozoa</taxon>
        <taxon>Platyhelminthes</taxon>
        <taxon>Cestoda</taxon>
        <taxon>Eucestoda</taxon>
        <taxon>Cyclophyllidea</taxon>
        <taxon>Taeniidae</taxon>
        <taxon>Echinococcus</taxon>
        <taxon>Echinococcus granulosus group</taxon>
    </lineage>
</organism>
<protein>
    <recommendedName>
        <fullName evidence="14">Endonuclease III homolog</fullName>
        <ecNumber evidence="14">3.2.2.-</ecNumber>
        <ecNumber evidence="14">4.2.99.18</ecNumber>
    </recommendedName>
    <alternativeName>
        <fullName evidence="14">Bifunctional DNA N-glycosylase/DNA-(apurinic or apyrimidinic site) lyase</fullName>
        <shortName evidence="14">DNA glycosylase/AP lyase</shortName>
    </alternativeName>
</protein>
<keyword evidence="19" id="KW-1185">Reference proteome</keyword>
<dbReference type="EMBL" id="APAU02000048">
    <property type="protein sequence ID" value="EUB59174.1"/>
    <property type="molecule type" value="Genomic_DNA"/>
</dbReference>
<evidence type="ECO:0000313" key="21">
    <source>
        <dbReference type="WBParaSite" id="EgrG_001090300"/>
    </source>
</evidence>
<dbReference type="EMBL" id="LK028589">
    <property type="protein sequence ID" value="CDS23139.1"/>
    <property type="molecule type" value="Genomic_DNA"/>
</dbReference>
<dbReference type="EC" id="4.2.99.18" evidence="14"/>
<dbReference type="HAMAP" id="MF_03183">
    <property type="entry name" value="Endonuclease_III_Nth"/>
    <property type="match status" value="1"/>
</dbReference>
<dbReference type="InterPro" id="IPR000445">
    <property type="entry name" value="HhH_motif"/>
</dbReference>
<comment type="catalytic activity">
    <reaction evidence="13 14">
        <text>2'-deoxyribonucleotide-(2'-deoxyribose 5'-phosphate)-2'-deoxyribonucleotide-DNA = a 3'-end 2'-deoxyribonucleotide-(2,3-dehydro-2,3-deoxyribose 5'-phosphate)-DNA + a 5'-end 5'-phospho-2'-deoxyribonucleoside-DNA + H(+)</text>
        <dbReference type="Rhea" id="RHEA:66592"/>
        <dbReference type="Rhea" id="RHEA-COMP:13180"/>
        <dbReference type="Rhea" id="RHEA-COMP:16897"/>
        <dbReference type="Rhea" id="RHEA-COMP:17067"/>
        <dbReference type="ChEBI" id="CHEBI:15378"/>
        <dbReference type="ChEBI" id="CHEBI:136412"/>
        <dbReference type="ChEBI" id="CHEBI:157695"/>
        <dbReference type="ChEBI" id="CHEBI:167181"/>
        <dbReference type="EC" id="4.2.99.18"/>
    </reaction>
</comment>
<evidence type="ECO:0000256" key="4">
    <source>
        <dbReference type="ARBA" id="ARBA00022723"/>
    </source>
</evidence>
<evidence type="ECO:0000256" key="7">
    <source>
        <dbReference type="ARBA" id="ARBA00022946"/>
    </source>
</evidence>
<evidence type="ECO:0000256" key="2">
    <source>
        <dbReference type="ARBA" id="ARBA00008343"/>
    </source>
</evidence>
<dbReference type="GO" id="GO:0000703">
    <property type="term" value="F:oxidized pyrimidine nucleobase lesion DNA N-glycosylase activity"/>
    <property type="evidence" value="ECO:0007669"/>
    <property type="project" value="UniProtKB-UniRule"/>
</dbReference>
<dbReference type="FunFam" id="1.10.340.30:FF:000005">
    <property type="entry name" value="Endonuclease III-like protein 1"/>
    <property type="match status" value="1"/>
</dbReference>
<dbReference type="SUPFAM" id="SSF48150">
    <property type="entry name" value="DNA-glycosylase"/>
    <property type="match status" value="1"/>
</dbReference>
<dbReference type="FunFam" id="1.10.1670.10:FF:000003">
    <property type="entry name" value="Endonuclease III homolog"/>
    <property type="match status" value="1"/>
</dbReference>
<dbReference type="GO" id="GO:0140078">
    <property type="term" value="F:class I DNA-(apurinic or apyrimidinic site) endonuclease activity"/>
    <property type="evidence" value="ECO:0007669"/>
    <property type="project" value="UniProtKB-EC"/>
</dbReference>
<evidence type="ECO:0000256" key="5">
    <source>
        <dbReference type="ARBA" id="ARBA00022763"/>
    </source>
</evidence>
<dbReference type="Proteomes" id="UP000019149">
    <property type="component" value="Unassembled WGS sequence"/>
</dbReference>
<keyword evidence="4" id="KW-0479">Metal-binding</keyword>
<dbReference type="OrthoDB" id="2099276at2759"/>
<dbReference type="GO" id="GO:0005634">
    <property type="term" value="C:nucleus"/>
    <property type="evidence" value="ECO:0007669"/>
    <property type="project" value="UniProtKB-SubCell"/>
</dbReference>
<name>U6JIG3_ECHGR</name>
<dbReference type="STRING" id="6210.U6JIG3"/>
<dbReference type="EC" id="3.2.2.-" evidence="14"/>
<keyword evidence="9" id="KW-0411">Iron-sulfur</keyword>
<keyword evidence="10 14" id="KW-0234">DNA repair</keyword>
<evidence type="ECO:0000256" key="15">
    <source>
        <dbReference type="SAM" id="MobiDB-lite"/>
    </source>
</evidence>
<comment type="subcellular location">
    <subcellularLocation>
        <location evidence="14">Nucleus</location>
    </subcellularLocation>
    <subcellularLocation>
        <location evidence="14">Mitochondrion</location>
    </subcellularLocation>
</comment>
<keyword evidence="18" id="KW-0540">Nuclease</keyword>
<sequence>MRYSALIHIVFNTPVLSLRRHFGTTSLTMKRTRRRVNPTPTVDIEDLVSELCWQPPDWFSTFENILLMRKKADAPVDSMGCHTLADKNVDPKTFRLQTLLGLMLSSQTKDEVTSSAMARLIDRGVANLTALRNISETDLAQLLQPVSFYRTKAKNIKRVAQILTDDHDGDIPKSLAGLLALPGVGPKMAHLTMKFAWDQVTGIGVDTHVHRIVNRLHWVPKQTRSPEETRVALESWLPRDLWADVNQLLVGFGQKICLPTRPKCSCCLNAPTCPSASKYTSTSTKRRCKAKIPPFEEVGPDAEQTDSEAEEEEDDEEKVVESVNSEAEVQIIGECLRRKAPRR</sequence>
<dbReference type="OMA" id="RGKRCDL"/>
<dbReference type="CDD" id="cd00056">
    <property type="entry name" value="ENDO3c"/>
    <property type="match status" value="1"/>
</dbReference>
<evidence type="ECO:0000259" key="16">
    <source>
        <dbReference type="SMART" id="SM00478"/>
    </source>
</evidence>
<dbReference type="Pfam" id="PF00633">
    <property type="entry name" value="HHH"/>
    <property type="match status" value="1"/>
</dbReference>
<dbReference type="InterPro" id="IPR030841">
    <property type="entry name" value="NTH1"/>
</dbReference>
<dbReference type="GO" id="GO:0005739">
    <property type="term" value="C:mitochondrion"/>
    <property type="evidence" value="ECO:0007669"/>
    <property type="project" value="UniProtKB-SubCell"/>
</dbReference>
<keyword evidence="5 14" id="KW-0227">DNA damage</keyword>
<evidence type="ECO:0000256" key="12">
    <source>
        <dbReference type="ARBA" id="ARBA00023295"/>
    </source>
</evidence>
<keyword evidence="7" id="KW-0809">Transit peptide</keyword>
<dbReference type="Pfam" id="PF00730">
    <property type="entry name" value="HhH-GPD"/>
    <property type="match status" value="1"/>
</dbReference>
<dbReference type="PROSITE" id="PS01155">
    <property type="entry name" value="ENDONUCLEASE_III_2"/>
    <property type="match status" value="1"/>
</dbReference>
<reference evidence="17" key="3">
    <citation type="submission" date="2014-06" db="EMBL/GenBank/DDBJ databases">
        <authorList>
            <person name="Aslett M."/>
        </authorList>
    </citation>
    <scope>NUCLEOTIDE SEQUENCE</scope>
</reference>
<keyword evidence="18" id="KW-0255">Endonuclease</keyword>
<reference evidence="18 19" key="1">
    <citation type="journal article" date="2013" name="Nat. Genet.">
        <title>The genome of the hydatid tapeworm Echinococcus granulosus.</title>
        <authorList>
            <person name="Zheng H."/>
            <person name="Zhang W."/>
            <person name="Zhang L."/>
            <person name="Zhang Z."/>
            <person name="Li J."/>
            <person name="Lu G."/>
            <person name="Zhu Y."/>
            <person name="Wang Y."/>
            <person name="Huang Y."/>
            <person name="Liu J."/>
            <person name="Kang H."/>
            <person name="Chen J."/>
            <person name="Wang L."/>
            <person name="Chen A."/>
            <person name="Yu S."/>
            <person name="Gao Z."/>
            <person name="Jin L."/>
            <person name="Gu W."/>
            <person name="Wang Z."/>
            <person name="Zhao L."/>
            <person name="Shi B."/>
            <person name="Wen H."/>
            <person name="Lin R."/>
            <person name="Jones M.K."/>
            <person name="Brejova B."/>
            <person name="Vinar T."/>
            <person name="Zhao G."/>
            <person name="McManus D.P."/>
            <person name="Chen Z."/>
            <person name="Zhou Y."/>
            <person name="Wang S."/>
        </authorList>
    </citation>
    <scope>NUCLEOTIDE SEQUENCE [LARGE SCALE GENOMIC DNA]</scope>
</reference>
<accession>U6JIG3</accession>
<keyword evidence="14" id="KW-0496">Mitochondrion</keyword>
<comment type="cofactor">
    <cofactor evidence="1">
        <name>[4Fe-4S] cluster</name>
        <dbReference type="ChEBI" id="CHEBI:49883"/>
    </cofactor>
</comment>
<keyword evidence="11 14" id="KW-0456">Lyase</keyword>
<dbReference type="InterPro" id="IPR003265">
    <property type="entry name" value="HhH-GPD_domain"/>
</dbReference>
<dbReference type="GO" id="GO:0046872">
    <property type="term" value="F:metal ion binding"/>
    <property type="evidence" value="ECO:0007669"/>
    <property type="project" value="UniProtKB-KW"/>
</dbReference>
<keyword evidence="14" id="KW-0539">Nucleus</keyword>
<dbReference type="Gene3D" id="1.10.1670.10">
    <property type="entry name" value="Helix-hairpin-Helix base-excision DNA repair enzymes (C-terminal)"/>
    <property type="match status" value="1"/>
</dbReference>
<dbReference type="GO" id="GO:0006289">
    <property type="term" value="P:nucleotide-excision repair"/>
    <property type="evidence" value="ECO:0007669"/>
    <property type="project" value="TreeGrafter"/>
</dbReference>
<evidence type="ECO:0000313" key="17">
    <source>
        <dbReference type="EMBL" id="CDS23139.1"/>
    </source>
</evidence>
<dbReference type="InterPro" id="IPR004036">
    <property type="entry name" value="Endonuclease-III-like_CS2"/>
</dbReference>
<reference evidence="21" key="4">
    <citation type="submission" date="2020-10" db="UniProtKB">
        <authorList>
            <consortium name="WormBaseParasite"/>
        </authorList>
    </citation>
    <scope>IDENTIFICATION</scope>
</reference>
<dbReference type="PANTHER" id="PTHR43286">
    <property type="entry name" value="ENDONUCLEASE III-LIKE PROTEIN 1"/>
    <property type="match status" value="1"/>
</dbReference>
<keyword evidence="8" id="KW-0408">Iron</keyword>
<evidence type="ECO:0000256" key="10">
    <source>
        <dbReference type="ARBA" id="ARBA00023204"/>
    </source>
</evidence>
<evidence type="ECO:0000256" key="11">
    <source>
        <dbReference type="ARBA" id="ARBA00023239"/>
    </source>
</evidence>
<evidence type="ECO:0000313" key="18">
    <source>
        <dbReference type="EMBL" id="EUB59174.1"/>
    </source>
</evidence>
<reference evidence="17 20" key="2">
    <citation type="journal article" date="2013" name="Nature">
        <title>The genomes of four tapeworm species reveal adaptations to parasitism.</title>
        <authorList>
            <person name="Tsai I.J."/>
            <person name="Zarowiecki M."/>
            <person name="Holroyd N."/>
            <person name="Garciarrubio A."/>
            <person name="Sanchez-Flores A."/>
            <person name="Brooks K.L."/>
            <person name="Tracey A."/>
            <person name="Bobes R.J."/>
            <person name="Fragoso G."/>
            <person name="Sciutto E."/>
            <person name="Aslett M."/>
            <person name="Beasley H."/>
            <person name="Bennett H.M."/>
            <person name="Cai J."/>
            <person name="Camicia F."/>
            <person name="Clark R."/>
            <person name="Cucher M."/>
            <person name="De Silva N."/>
            <person name="Day T.A."/>
            <person name="Deplazes P."/>
            <person name="Estrada K."/>
            <person name="Fernandez C."/>
            <person name="Holland P.W."/>
            <person name="Hou J."/>
            <person name="Hu S."/>
            <person name="Huckvale T."/>
            <person name="Hung S.S."/>
            <person name="Kamenetzky L."/>
            <person name="Keane J.A."/>
            <person name="Kiss F."/>
            <person name="Koziol U."/>
            <person name="Lambert O."/>
            <person name="Liu K."/>
            <person name="Luo X."/>
            <person name="Luo Y."/>
            <person name="Macchiaroli N."/>
            <person name="Nichol S."/>
            <person name="Paps J."/>
            <person name="Parkinson J."/>
            <person name="Pouchkina-Stantcheva N."/>
            <person name="Riddiford N."/>
            <person name="Rosenzvit M."/>
            <person name="Salinas G."/>
            <person name="Wasmuth J.D."/>
            <person name="Zamanian M."/>
            <person name="Zheng Y."/>
            <person name="Cai X."/>
            <person name="Soberon X."/>
            <person name="Olson P.D."/>
            <person name="Laclette J.P."/>
            <person name="Brehm K."/>
            <person name="Berriman M."/>
            <person name="Garciarrubio A."/>
            <person name="Bobes R.J."/>
            <person name="Fragoso G."/>
            <person name="Sanchez-Flores A."/>
            <person name="Estrada K."/>
            <person name="Cevallos M.A."/>
            <person name="Morett E."/>
            <person name="Gonzalez V."/>
            <person name="Portillo T."/>
            <person name="Ochoa-Leyva A."/>
            <person name="Jose M.V."/>
            <person name="Sciutto E."/>
            <person name="Landa A."/>
            <person name="Jimenez L."/>
            <person name="Valdes V."/>
            <person name="Carrero J.C."/>
            <person name="Larralde C."/>
            <person name="Morales-Montor J."/>
            <person name="Limon-Lason J."/>
            <person name="Soberon X."/>
            <person name="Laclette J.P."/>
        </authorList>
    </citation>
    <scope>NUCLEOTIDE SEQUENCE [LARGE SCALE GENOMIC DNA]</scope>
</reference>
<dbReference type="GO" id="GO:0006285">
    <property type="term" value="P:base-excision repair, AP site formation"/>
    <property type="evidence" value="ECO:0007669"/>
    <property type="project" value="UniProtKB-UniRule"/>
</dbReference>